<feature type="transmembrane region" description="Helical" evidence="16">
    <location>
        <begin position="71"/>
        <end position="92"/>
    </location>
</feature>
<keyword evidence="19" id="KW-1185">Reference proteome</keyword>
<keyword evidence="10" id="KW-0862">Zinc</keyword>
<dbReference type="OrthoDB" id="9984778at2759"/>
<evidence type="ECO:0000256" key="10">
    <source>
        <dbReference type="ARBA" id="ARBA00022833"/>
    </source>
</evidence>
<evidence type="ECO:0000256" key="4">
    <source>
        <dbReference type="ARBA" id="ARBA00012483"/>
    </source>
</evidence>
<evidence type="ECO:0000256" key="13">
    <source>
        <dbReference type="ARBA" id="ARBA00024209"/>
    </source>
</evidence>
<evidence type="ECO:0000313" key="18">
    <source>
        <dbReference type="EMBL" id="KAF3435061.1"/>
    </source>
</evidence>
<evidence type="ECO:0000256" key="7">
    <source>
        <dbReference type="ARBA" id="ARBA00022723"/>
    </source>
</evidence>
<dbReference type="CDD" id="cd16461">
    <property type="entry name" value="RING-H2_EL5-like"/>
    <property type="match status" value="1"/>
</dbReference>
<comment type="catalytic activity">
    <reaction evidence="1">
        <text>S-ubiquitinyl-[E2 ubiquitin-conjugating enzyme]-L-cysteine + [acceptor protein]-L-lysine = [E2 ubiquitin-conjugating enzyme]-L-cysteine + N(6)-ubiquitinyl-[acceptor protein]-L-lysine.</text>
        <dbReference type="EC" id="2.3.2.27"/>
    </reaction>
</comment>
<reference evidence="18" key="1">
    <citation type="submission" date="2020-03" db="EMBL/GenBank/DDBJ databases">
        <title>A high-quality chromosome-level genome assembly of a woody plant with both climbing and erect habits, Rhamnella rubrinervis.</title>
        <authorList>
            <person name="Lu Z."/>
            <person name="Yang Y."/>
            <person name="Zhu X."/>
            <person name="Sun Y."/>
        </authorList>
    </citation>
    <scope>NUCLEOTIDE SEQUENCE</scope>
    <source>
        <strain evidence="18">BYM</strain>
        <tissue evidence="18">Leaf</tissue>
    </source>
</reference>
<proteinExistence type="inferred from homology"/>
<sequence>MGSHHRKLIADSVYANTTELCFPYCVPQNKLRLCPLPCLSFCSSFCSRPWIDLPPPSPPFSPVKPNKFPSFLIVAITLVSVTFLVACGYVFYSKCYSGSRRRSDPLQSEDTTTTRDEFLDEGHGPVLDHPIWYIHTVGLQPSIINAITVFRYKKGDGLVDGTDCSVCLSEFQEDETLRLLPKCSHAFHIPCIDTWLRSHTNCPMCRAPIVISRTPPFPEAAATSVADSIPVEETQVGVLGSNGGFGGEMEGDHQVCDQLRIGAEMEYEVVQIGNGEERGENSGAEIDGNGILQEIRKSFSFDSSSGSKINLSDPCKIGTNGNGGNKKSARVRGTSSIEKSLQSGPVSMTRSVSCNGKLVLCRQTQSRDSVIPLRSI</sequence>
<dbReference type="InterPro" id="IPR001841">
    <property type="entry name" value="Znf_RING"/>
</dbReference>
<dbReference type="Pfam" id="PF13639">
    <property type="entry name" value="zf-RING_2"/>
    <property type="match status" value="1"/>
</dbReference>
<evidence type="ECO:0000256" key="16">
    <source>
        <dbReference type="SAM" id="Phobius"/>
    </source>
</evidence>
<keyword evidence="11 16" id="KW-1133">Transmembrane helix</keyword>
<evidence type="ECO:0000256" key="3">
    <source>
        <dbReference type="ARBA" id="ARBA00004906"/>
    </source>
</evidence>
<dbReference type="GO" id="GO:0008270">
    <property type="term" value="F:zinc ion binding"/>
    <property type="evidence" value="ECO:0007669"/>
    <property type="project" value="UniProtKB-KW"/>
</dbReference>
<organism evidence="18 19">
    <name type="scientific">Rhamnella rubrinervis</name>
    <dbReference type="NCBI Taxonomy" id="2594499"/>
    <lineage>
        <taxon>Eukaryota</taxon>
        <taxon>Viridiplantae</taxon>
        <taxon>Streptophyta</taxon>
        <taxon>Embryophyta</taxon>
        <taxon>Tracheophyta</taxon>
        <taxon>Spermatophyta</taxon>
        <taxon>Magnoliopsida</taxon>
        <taxon>eudicotyledons</taxon>
        <taxon>Gunneridae</taxon>
        <taxon>Pentapetalae</taxon>
        <taxon>rosids</taxon>
        <taxon>fabids</taxon>
        <taxon>Rosales</taxon>
        <taxon>Rhamnaceae</taxon>
        <taxon>rhamnoid group</taxon>
        <taxon>Rhamneae</taxon>
        <taxon>Rhamnella</taxon>
    </lineage>
</organism>
<dbReference type="InterPro" id="IPR044600">
    <property type="entry name" value="ATL1/ATL16-like"/>
</dbReference>
<name>A0A8K0DUL9_9ROSA</name>
<feature type="region of interest" description="Disordered" evidence="15">
    <location>
        <begin position="98"/>
        <end position="120"/>
    </location>
</feature>
<keyword evidence="6 16" id="KW-0812">Transmembrane</keyword>
<keyword evidence="5" id="KW-0808">Transferase</keyword>
<evidence type="ECO:0000256" key="5">
    <source>
        <dbReference type="ARBA" id="ARBA00022679"/>
    </source>
</evidence>
<dbReference type="SMART" id="SM00184">
    <property type="entry name" value="RING"/>
    <property type="match status" value="1"/>
</dbReference>
<accession>A0A8K0DUL9</accession>
<keyword evidence="8 14" id="KW-0863">Zinc-finger</keyword>
<keyword evidence="7" id="KW-0479">Metal-binding</keyword>
<gene>
    <name evidence="18" type="ORF">FNV43_RR22148</name>
</gene>
<dbReference type="EC" id="2.3.2.27" evidence="4"/>
<dbReference type="PROSITE" id="PS50089">
    <property type="entry name" value="ZF_RING_2"/>
    <property type="match status" value="1"/>
</dbReference>
<dbReference type="PANTHER" id="PTHR46913">
    <property type="entry name" value="RING-H2 FINGER PROTEIN ATL16"/>
    <property type="match status" value="1"/>
</dbReference>
<dbReference type="Proteomes" id="UP000796880">
    <property type="component" value="Unassembled WGS sequence"/>
</dbReference>
<evidence type="ECO:0000256" key="14">
    <source>
        <dbReference type="PROSITE-ProRule" id="PRU00175"/>
    </source>
</evidence>
<comment type="pathway">
    <text evidence="3">Protein modification; protein ubiquitination.</text>
</comment>
<keyword evidence="9" id="KW-0833">Ubl conjugation pathway</keyword>
<feature type="compositionally biased region" description="Polar residues" evidence="15">
    <location>
        <begin position="333"/>
        <end position="350"/>
    </location>
</feature>
<keyword evidence="12 16" id="KW-0472">Membrane</keyword>
<evidence type="ECO:0000256" key="8">
    <source>
        <dbReference type="ARBA" id="ARBA00022771"/>
    </source>
</evidence>
<dbReference type="GO" id="GO:0016020">
    <property type="term" value="C:membrane"/>
    <property type="evidence" value="ECO:0007669"/>
    <property type="project" value="UniProtKB-SubCell"/>
</dbReference>
<evidence type="ECO:0000259" key="17">
    <source>
        <dbReference type="PROSITE" id="PS50089"/>
    </source>
</evidence>
<evidence type="ECO:0000256" key="1">
    <source>
        <dbReference type="ARBA" id="ARBA00000900"/>
    </source>
</evidence>
<evidence type="ECO:0000256" key="11">
    <source>
        <dbReference type="ARBA" id="ARBA00022989"/>
    </source>
</evidence>
<evidence type="ECO:0000256" key="9">
    <source>
        <dbReference type="ARBA" id="ARBA00022786"/>
    </source>
</evidence>
<evidence type="ECO:0000256" key="12">
    <source>
        <dbReference type="ARBA" id="ARBA00023136"/>
    </source>
</evidence>
<evidence type="ECO:0000256" key="6">
    <source>
        <dbReference type="ARBA" id="ARBA00022692"/>
    </source>
</evidence>
<dbReference type="PANTHER" id="PTHR46913:SF19">
    <property type="entry name" value="RING-TYPE E3 UBIQUITIN TRANSFERASE"/>
    <property type="match status" value="1"/>
</dbReference>
<comment type="similarity">
    <text evidence="13">Belongs to the RING-type zinc finger family. ATL subfamily.</text>
</comment>
<feature type="region of interest" description="Disordered" evidence="15">
    <location>
        <begin position="312"/>
        <end position="350"/>
    </location>
</feature>
<dbReference type="Gene3D" id="3.30.40.10">
    <property type="entry name" value="Zinc/RING finger domain, C3HC4 (zinc finger)"/>
    <property type="match status" value="1"/>
</dbReference>
<dbReference type="UniPathway" id="UPA00143"/>
<dbReference type="FunFam" id="3.30.40.10:FF:000233">
    <property type="entry name" value="RING-H2 finger protein ATL54"/>
    <property type="match status" value="1"/>
</dbReference>
<dbReference type="InterPro" id="IPR013083">
    <property type="entry name" value="Znf_RING/FYVE/PHD"/>
</dbReference>
<comment type="subcellular location">
    <subcellularLocation>
        <location evidence="2">Membrane</location>
        <topology evidence="2">Single-pass membrane protein</topology>
    </subcellularLocation>
</comment>
<evidence type="ECO:0000256" key="15">
    <source>
        <dbReference type="SAM" id="MobiDB-lite"/>
    </source>
</evidence>
<dbReference type="AlphaFoldDB" id="A0A8K0DUL9"/>
<dbReference type="SMART" id="SM01197">
    <property type="entry name" value="FANCL_C"/>
    <property type="match status" value="1"/>
</dbReference>
<dbReference type="SUPFAM" id="SSF57850">
    <property type="entry name" value="RING/U-box"/>
    <property type="match status" value="1"/>
</dbReference>
<dbReference type="GO" id="GO:0016567">
    <property type="term" value="P:protein ubiquitination"/>
    <property type="evidence" value="ECO:0007669"/>
    <property type="project" value="UniProtKB-UniPathway"/>
</dbReference>
<protein>
    <recommendedName>
        <fullName evidence="4">RING-type E3 ubiquitin transferase</fullName>
        <ecNumber evidence="4">2.3.2.27</ecNumber>
    </recommendedName>
</protein>
<comment type="caution">
    <text evidence="18">The sequence shown here is derived from an EMBL/GenBank/DDBJ whole genome shotgun (WGS) entry which is preliminary data.</text>
</comment>
<dbReference type="EMBL" id="VOIH02000010">
    <property type="protein sequence ID" value="KAF3435061.1"/>
    <property type="molecule type" value="Genomic_DNA"/>
</dbReference>
<feature type="domain" description="RING-type" evidence="17">
    <location>
        <begin position="164"/>
        <end position="206"/>
    </location>
</feature>
<dbReference type="GO" id="GO:0061630">
    <property type="term" value="F:ubiquitin protein ligase activity"/>
    <property type="evidence" value="ECO:0007669"/>
    <property type="project" value="UniProtKB-EC"/>
</dbReference>
<evidence type="ECO:0000313" key="19">
    <source>
        <dbReference type="Proteomes" id="UP000796880"/>
    </source>
</evidence>
<evidence type="ECO:0000256" key="2">
    <source>
        <dbReference type="ARBA" id="ARBA00004167"/>
    </source>
</evidence>